<evidence type="ECO:0000313" key="2">
    <source>
        <dbReference type="EMBL" id="OGZ56650.1"/>
    </source>
</evidence>
<dbReference type="Proteomes" id="UP000178186">
    <property type="component" value="Unassembled WGS sequence"/>
</dbReference>
<keyword evidence="1" id="KW-0812">Transmembrane</keyword>
<protein>
    <submittedName>
        <fullName evidence="2">Uncharacterized protein</fullName>
    </submittedName>
</protein>
<organism evidence="2 3">
    <name type="scientific">Candidatus Ryanbacteria bacterium RIFCSPLOWO2_02_FULL_45_11c</name>
    <dbReference type="NCBI Taxonomy" id="1802128"/>
    <lineage>
        <taxon>Bacteria</taxon>
        <taxon>Candidatus Ryaniibacteriota</taxon>
    </lineage>
</organism>
<keyword evidence="1" id="KW-1133">Transmembrane helix</keyword>
<comment type="caution">
    <text evidence="2">The sequence shown here is derived from an EMBL/GenBank/DDBJ whole genome shotgun (WGS) entry which is preliminary data.</text>
</comment>
<reference evidence="2 3" key="1">
    <citation type="journal article" date="2016" name="Nat. Commun.">
        <title>Thousands of microbial genomes shed light on interconnected biogeochemical processes in an aquifer system.</title>
        <authorList>
            <person name="Anantharaman K."/>
            <person name="Brown C.T."/>
            <person name="Hug L.A."/>
            <person name="Sharon I."/>
            <person name="Castelle C.J."/>
            <person name="Probst A.J."/>
            <person name="Thomas B.C."/>
            <person name="Singh A."/>
            <person name="Wilkins M.J."/>
            <person name="Karaoz U."/>
            <person name="Brodie E.L."/>
            <person name="Williams K.H."/>
            <person name="Hubbard S.S."/>
            <person name="Banfield J.F."/>
        </authorList>
    </citation>
    <scope>NUCLEOTIDE SEQUENCE [LARGE SCALE GENOMIC DNA]</scope>
</reference>
<feature type="transmembrane region" description="Helical" evidence="1">
    <location>
        <begin position="123"/>
        <end position="144"/>
    </location>
</feature>
<evidence type="ECO:0000256" key="1">
    <source>
        <dbReference type="SAM" id="Phobius"/>
    </source>
</evidence>
<dbReference type="EMBL" id="MHNY01000007">
    <property type="protein sequence ID" value="OGZ56650.1"/>
    <property type="molecule type" value="Genomic_DNA"/>
</dbReference>
<accession>A0A1G2H2W7</accession>
<feature type="transmembrane region" description="Helical" evidence="1">
    <location>
        <begin position="51"/>
        <end position="71"/>
    </location>
</feature>
<gene>
    <name evidence="2" type="ORF">A3H64_01860</name>
</gene>
<sequence length="156" mass="17821">MLWNKLTRFNLKVQTKSMKTLILFIITVGLLVFLLSYSFDTTTEFDRNISAMLLAIPLFGLPFIPFCYFSYKIYRKNLTKGIFWILPSLGVLSGLLPWIFIALTYYFDINSCSNSSNHCGMEFIAVPFFILAGAIIGFITAYIIKRNVLNLRGSTL</sequence>
<dbReference type="STRING" id="1802128.A3H64_01860"/>
<name>A0A1G2H2W7_9BACT</name>
<dbReference type="AlphaFoldDB" id="A0A1G2H2W7"/>
<keyword evidence="1" id="KW-0472">Membrane</keyword>
<evidence type="ECO:0000313" key="3">
    <source>
        <dbReference type="Proteomes" id="UP000178186"/>
    </source>
</evidence>
<feature type="transmembrane region" description="Helical" evidence="1">
    <location>
        <begin position="21"/>
        <end position="39"/>
    </location>
</feature>
<proteinExistence type="predicted"/>
<feature type="transmembrane region" description="Helical" evidence="1">
    <location>
        <begin position="83"/>
        <end position="103"/>
    </location>
</feature>